<evidence type="ECO:0000256" key="17">
    <source>
        <dbReference type="ARBA" id="ARBA00024113"/>
    </source>
</evidence>
<dbReference type="GO" id="GO:0005524">
    <property type="term" value="F:ATP binding"/>
    <property type="evidence" value="ECO:0007669"/>
    <property type="project" value="UniProtKB-UniRule"/>
</dbReference>
<dbReference type="Pfam" id="PF00069">
    <property type="entry name" value="Pkinase"/>
    <property type="match status" value="1"/>
</dbReference>
<dbReference type="PROSITE" id="PS00107">
    <property type="entry name" value="PROTEIN_KINASE_ATP"/>
    <property type="match status" value="1"/>
</dbReference>
<feature type="binding site" evidence="20">
    <location>
        <position position="524"/>
    </location>
    <ligand>
        <name>ATP</name>
        <dbReference type="ChEBI" id="CHEBI:30616"/>
    </ligand>
</feature>
<dbReference type="FunFam" id="3.30.200.20:FF:000042">
    <property type="entry name" value="Aurora kinase A"/>
    <property type="match status" value="1"/>
</dbReference>
<feature type="domain" description="Cyclic nucleotide-binding" evidence="23">
    <location>
        <begin position="356"/>
        <end position="473"/>
    </location>
</feature>
<evidence type="ECO:0000256" key="10">
    <source>
        <dbReference type="ARBA" id="ARBA00022723"/>
    </source>
</evidence>
<evidence type="ECO:0000256" key="7">
    <source>
        <dbReference type="ARBA" id="ARBA00022527"/>
    </source>
</evidence>
<dbReference type="GO" id="GO:0004692">
    <property type="term" value="F:cGMP-dependent protein kinase activity"/>
    <property type="evidence" value="ECO:0007669"/>
    <property type="project" value="UniProtKB-EC"/>
</dbReference>
<evidence type="ECO:0000256" key="15">
    <source>
        <dbReference type="ARBA" id="ARBA00022992"/>
    </source>
</evidence>
<evidence type="ECO:0000256" key="16">
    <source>
        <dbReference type="ARBA" id="ARBA00023136"/>
    </source>
</evidence>
<dbReference type="AlphaFoldDB" id="Q3SEM5"/>
<dbReference type="EMBL" id="CR855955">
    <property type="protein sequence ID" value="CAH69660.1"/>
    <property type="molecule type" value="Genomic_DNA"/>
</dbReference>
<evidence type="ECO:0000256" key="11">
    <source>
        <dbReference type="ARBA" id="ARBA00022741"/>
    </source>
</evidence>
<feature type="domain" description="AGC-kinase C-terminal" evidence="24">
    <location>
        <begin position="753"/>
        <end position="817"/>
    </location>
</feature>
<keyword evidence="15" id="KW-0142">cGMP-binding</keyword>
<evidence type="ECO:0000256" key="6">
    <source>
        <dbReference type="ARBA" id="ARBA00022490"/>
    </source>
</evidence>
<accession>Q3SEM5</accession>
<evidence type="ECO:0000256" key="12">
    <source>
        <dbReference type="ARBA" id="ARBA00022777"/>
    </source>
</evidence>
<feature type="domain" description="Protein kinase" evidence="22">
    <location>
        <begin position="495"/>
        <end position="752"/>
    </location>
</feature>
<dbReference type="InterPro" id="IPR008271">
    <property type="entry name" value="Ser/Thr_kinase_AS"/>
</dbReference>
<comment type="cofactor">
    <cofactor evidence="1">
        <name>Mg(2+)</name>
        <dbReference type="ChEBI" id="CHEBI:18420"/>
    </cofactor>
</comment>
<dbReference type="InterPro" id="IPR000595">
    <property type="entry name" value="cNMP-bd_dom"/>
</dbReference>
<evidence type="ECO:0000256" key="4">
    <source>
        <dbReference type="ARBA" id="ARBA00006352"/>
    </source>
</evidence>
<evidence type="ECO:0000256" key="9">
    <source>
        <dbReference type="ARBA" id="ARBA00022679"/>
    </source>
</evidence>
<dbReference type="InterPro" id="IPR014710">
    <property type="entry name" value="RmlC-like_jellyroll"/>
</dbReference>
<dbReference type="InterPro" id="IPR000961">
    <property type="entry name" value="AGC-kinase_C"/>
</dbReference>
<evidence type="ECO:0000256" key="8">
    <source>
        <dbReference type="ARBA" id="ARBA00022535"/>
    </source>
</evidence>
<dbReference type="PANTHER" id="PTHR24353:SF37">
    <property type="entry name" value="CAMP-DEPENDENT PROTEIN KINASE CATALYTIC SUBUNIT PRKX"/>
    <property type="match status" value="1"/>
</dbReference>
<evidence type="ECO:0000259" key="24">
    <source>
        <dbReference type="PROSITE" id="PS51285"/>
    </source>
</evidence>
<dbReference type="PROSITE" id="PS50011">
    <property type="entry name" value="PROTEIN_KINASE_DOM"/>
    <property type="match status" value="1"/>
</dbReference>
<dbReference type="PRINTS" id="PR00103">
    <property type="entry name" value="CAMPKINASE"/>
</dbReference>
<dbReference type="Pfam" id="PF00027">
    <property type="entry name" value="cNMP_binding"/>
    <property type="match status" value="2"/>
</dbReference>
<dbReference type="SMART" id="SM00220">
    <property type="entry name" value="S_TKc"/>
    <property type="match status" value="1"/>
</dbReference>
<dbReference type="GO" id="GO:0030553">
    <property type="term" value="F:cGMP binding"/>
    <property type="evidence" value="ECO:0007669"/>
    <property type="project" value="UniProtKB-KW"/>
</dbReference>
<keyword evidence="6" id="KW-0963">Cytoplasm</keyword>
<dbReference type="FunFam" id="2.60.120.10:FF:000154">
    <property type="entry name" value="cGMP-dependent protein kinase 1-4"/>
    <property type="match status" value="1"/>
</dbReference>
<keyword evidence="10" id="KW-0479">Metal-binding</keyword>
<name>Q3SEM5_PARTE</name>
<evidence type="ECO:0000256" key="13">
    <source>
        <dbReference type="ARBA" id="ARBA00022840"/>
    </source>
</evidence>
<evidence type="ECO:0000256" key="14">
    <source>
        <dbReference type="ARBA" id="ARBA00022842"/>
    </source>
</evidence>
<dbReference type="PANTHER" id="PTHR24353">
    <property type="entry name" value="CYCLIC NUCLEOTIDE-DEPENDENT PROTEIN KINASE"/>
    <property type="match status" value="1"/>
</dbReference>
<evidence type="ECO:0000256" key="5">
    <source>
        <dbReference type="ARBA" id="ARBA00012428"/>
    </source>
</evidence>
<dbReference type="FunFam" id="2.60.120.10:FF:000123">
    <property type="entry name" value="cGMP-dependent protein kinase 14-1"/>
    <property type="match status" value="1"/>
</dbReference>
<dbReference type="CDD" id="cd00038">
    <property type="entry name" value="CAP_ED"/>
    <property type="match status" value="3"/>
</dbReference>
<dbReference type="GO" id="GO:0046872">
    <property type="term" value="F:metal ion binding"/>
    <property type="evidence" value="ECO:0007669"/>
    <property type="project" value="UniProtKB-KW"/>
</dbReference>
<evidence type="ECO:0000256" key="18">
    <source>
        <dbReference type="ARBA" id="ARBA00047298"/>
    </source>
</evidence>
<dbReference type="InterPro" id="IPR035014">
    <property type="entry name" value="STKc_cGK"/>
</dbReference>
<keyword evidence="8" id="KW-0140">cGMP</keyword>
<dbReference type="Gene3D" id="1.10.510.10">
    <property type="entry name" value="Transferase(Phosphotransferase) domain 1"/>
    <property type="match status" value="1"/>
</dbReference>
<evidence type="ECO:0000313" key="25">
    <source>
        <dbReference type="EMBL" id="CAH69660.1"/>
    </source>
</evidence>
<keyword evidence="16" id="KW-0472">Membrane</keyword>
<evidence type="ECO:0000256" key="3">
    <source>
        <dbReference type="ARBA" id="ARBA00004496"/>
    </source>
</evidence>
<dbReference type="PROSITE" id="PS50042">
    <property type="entry name" value="CNMP_BINDING_3"/>
    <property type="match status" value="3"/>
</dbReference>
<keyword evidence="14" id="KW-0460">Magnesium</keyword>
<reference evidence="25" key="1">
    <citation type="submission" date="2004-11" db="EMBL/GenBank/DDBJ databases">
        <authorList>
            <person name="Genoscope"/>
        </authorList>
    </citation>
    <scope>NUCLEOTIDE SEQUENCE</scope>
</reference>
<gene>
    <name evidence="25" type="primary">pkg13-1</name>
</gene>
<dbReference type="InterPro" id="IPR018490">
    <property type="entry name" value="cNMP-bd_dom_sf"/>
</dbReference>
<organism evidence="25">
    <name type="scientific">Paramecium tetraurelia</name>
    <dbReference type="NCBI Taxonomy" id="5888"/>
    <lineage>
        <taxon>Eukaryota</taxon>
        <taxon>Sar</taxon>
        <taxon>Alveolata</taxon>
        <taxon>Ciliophora</taxon>
        <taxon>Intramacronucleata</taxon>
        <taxon>Oligohymenophorea</taxon>
        <taxon>Peniculida</taxon>
        <taxon>Parameciidae</taxon>
        <taxon>Paramecium</taxon>
    </lineage>
</organism>
<comment type="similarity">
    <text evidence="4">Belongs to the protein kinase superfamily. AGC Ser/Thr protein kinase family. cGMP subfamily.</text>
</comment>
<dbReference type="SMART" id="SM00100">
    <property type="entry name" value="cNMP"/>
    <property type="match status" value="3"/>
</dbReference>
<evidence type="ECO:0000256" key="19">
    <source>
        <dbReference type="ARBA" id="ARBA00047462"/>
    </source>
</evidence>
<feature type="domain" description="Cyclic nucleotide-binding" evidence="23">
    <location>
        <begin position="235"/>
        <end position="335"/>
    </location>
</feature>
<evidence type="ECO:0000256" key="20">
    <source>
        <dbReference type="PROSITE-ProRule" id="PRU10141"/>
    </source>
</evidence>
<keyword evidence="7" id="KW-0723">Serine/threonine-protein kinase</keyword>
<dbReference type="SUPFAM" id="SSF56112">
    <property type="entry name" value="Protein kinase-like (PK-like)"/>
    <property type="match status" value="1"/>
</dbReference>
<evidence type="ECO:0000256" key="21">
    <source>
        <dbReference type="SAM" id="MobiDB-lite"/>
    </source>
</evidence>
<dbReference type="InterPro" id="IPR000719">
    <property type="entry name" value="Prot_kinase_dom"/>
</dbReference>
<keyword evidence="12 25" id="KW-0418">Kinase</keyword>
<dbReference type="FunFam" id="2.60.120.10:FF:000089">
    <property type="entry name" value="cGMP-dependent protein kinase 5-1"/>
    <property type="match status" value="1"/>
</dbReference>
<evidence type="ECO:0000259" key="23">
    <source>
        <dbReference type="PROSITE" id="PS50042"/>
    </source>
</evidence>
<dbReference type="InterPro" id="IPR017441">
    <property type="entry name" value="Protein_kinase_ATP_BS"/>
</dbReference>
<keyword evidence="13 20" id="KW-0067">ATP-binding</keyword>
<keyword evidence="9" id="KW-0808">Transferase</keyword>
<dbReference type="PROSITE" id="PS51285">
    <property type="entry name" value="AGC_KINASE_CTER"/>
    <property type="match status" value="1"/>
</dbReference>
<dbReference type="SUPFAM" id="SSF51206">
    <property type="entry name" value="cAMP-binding domain-like"/>
    <property type="match status" value="3"/>
</dbReference>
<protein>
    <recommendedName>
        <fullName evidence="17">cGMP-dependent protein kinase</fullName>
        <ecNumber evidence="5">2.7.11.12</ecNumber>
    </recommendedName>
</protein>
<dbReference type="CDD" id="cd05572">
    <property type="entry name" value="STKc_cGK"/>
    <property type="match status" value="1"/>
</dbReference>
<reference evidence="25" key="2">
    <citation type="submission" date="2005-09" db="EMBL/GenBank/DDBJ databases">
        <title>Identification of a multigene family encoding cGMP-dependent protein kinases in Paramecium tetraurelia cells.</title>
        <authorList>
            <person name="Kissmehl R."/>
            <person name="Krueger T."/>
            <person name="Treptau T."/>
            <person name="Froissard M."/>
            <person name="Plattner H."/>
        </authorList>
    </citation>
    <scope>NUCLEOTIDE SEQUENCE</scope>
</reference>
<evidence type="ECO:0000256" key="1">
    <source>
        <dbReference type="ARBA" id="ARBA00001946"/>
    </source>
</evidence>
<dbReference type="GO" id="GO:0012505">
    <property type="term" value="C:endomembrane system"/>
    <property type="evidence" value="ECO:0007669"/>
    <property type="project" value="UniProtKB-SubCell"/>
</dbReference>
<feature type="region of interest" description="Disordered" evidence="21">
    <location>
        <begin position="17"/>
        <end position="63"/>
    </location>
</feature>
<dbReference type="PROSITE" id="PS00108">
    <property type="entry name" value="PROTEIN_KINASE_ST"/>
    <property type="match status" value="1"/>
</dbReference>
<evidence type="ECO:0000256" key="2">
    <source>
        <dbReference type="ARBA" id="ARBA00004308"/>
    </source>
</evidence>
<evidence type="ECO:0000259" key="22">
    <source>
        <dbReference type="PROSITE" id="PS50011"/>
    </source>
</evidence>
<dbReference type="InterPro" id="IPR018488">
    <property type="entry name" value="cNMP-bd_CS"/>
</dbReference>
<dbReference type="EC" id="2.7.11.12" evidence="5"/>
<feature type="compositionally biased region" description="Polar residues" evidence="21">
    <location>
        <begin position="33"/>
        <end position="49"/>
    </location>
</feature>
<dbReference type="InterPro" id="IPR011009">
    <property type="entry name" value="Kinase-like_dom_sf"/>
</dbReference>
<sequence>MGNACRCQQFTNDNLELNSGKVEGTNKKGDSITIPQQNGTTISKKTTQKQNEDEGEEDDQPQNLQQIELKRGDRKKQAKINAVSDTVEIFENILKVEKRKSPFDYQLMLNAFNDHFIFKSVPQSDIEYVVEQMFYCTVPDGQFVFKQGDKATSYFLIERGQCQIIINGELKKTLKGGEAFGELAMLYNAPRSASVKAVGDCAFWAIDRNTFRKVVEQQNQRNYDENREFMKKVEFFSFLTEEQRDAICNVLITLLFKKGEIIVSEGDVANSSYIIKKGKVSIIKGDKEVTQMNAGESFGEAALYQSCQRAATVKAVDEEVRCLSLSKDDIQKILGQKIQTVKYINTQKWALQQNPILGKLTSIQIEKIIQTVRQVHYEKNEIIVKVGQPCLKVYIVLEGEIATIPSNKYVFDKGKVFGDQYLKSSTLDNKMAECLQVITEEAIIAEFEIKTFMQIIGGSVEQMIQKNENSHEQKYLNHPSALQKKDYSNLTLDKLICIKKLGQGQFGNVYLVRTSQEDKMYALKCISKAQIVEQHLERHLAQEKQVLQTINFPFLMQFYKSMKDQNYIYFLIEFIKGMELFDVIREIGLLTVTDSQFYIGSLLICVEYLHKLQIIYRDIKPENIMVDEKGYLRMIDMGTAKFLNQKSIRTYTIIGTPHYMAPEIITGKGYTFTVDLWSIGVCLYEFMCGGVPYAEDADDPYEIYEEIQKKTLNFPLFMKDKKAKKLIEQLLSKTPEVRLGGSYAALKANNWFDKFDWDKLMDKELKPPFIPKKTRMVQDKEIQSALATGKLASKEINTVGVVYKKEKARDSNWDSNY</sequence>
<dbReference type="Gene3D" id="3.30.200.20">
    <property type="entry name" value="Phosphorylase Kinase, domain 1"/>
    <property type="match status" value="1"/>
</dbReference>
<dbReference type="PROSITE" id="PS00889">
    <property type="entry name" value="CNMP_BINDING_2"/>
    <property type="match status" value="2"/>
</dbReference>
<keyword evidence="11 20" id="KW-0547">Nucleotide-binding</keyword>
<dbReference type="GO" id="GO:0005737">
    <property type="term" value="C:cytoplasm"/>
    <property type="evidence" value="ECO:0007669"/>
    <property type="project" value="UniProtKB-SubCell"/>
</dbReference>
<comment type="catalytic activity">
    <reaction evidence="19">
        <text>L-seryl-[protein] + ATP = O-phospho-L-seryl-[protein] + ADP + H(+)</text>
        <dbReference type="Rhea" id="RHEA:17989"/>
        <dbReference type="Rhea" id="RHEA-COMP:9863"/>
        <dbReference type="Rhea" id="RHEA-COMP:11604"/>
        <dbReference type="ChEBI" id="CHEBI:15378"/>
        <dbReference type="ChEBI" id="CHEBI:29999"/>
        <dbReference type="ChEBI" id="CHEBI:30616"/>
        <dbReference type="ChEBI" id="CHEBI:83421"/>
        <dbReference type="ChEBI" id="CHEBI:456216"/>
        <dbReference type="EC" id="2.7.11.12"/>
    </reaction>
</comment>
<comment type="catalytic activity">
    <reaction evidence="18">
        <text>L-threonyl-[protein] + ATP = O-phospho-L-threonyl-[protein] + ADP + H(+)</text>
        <dbReference type="Rhea" id="RHEA:46608"/>
        <dbReference type="Rhea" id="RHEA-COMP:11060"/>
        <dbReference type="Rhea" id="RHEA-COMP:11605"/>
        <dbReference type="ChEBI" id="CHEBI:15378"/>
        <dbReference type="ChEBI" id="CHEBI:30013"/>
        <dbReference type="ChEBI" id="CHEBI:30616"/>
        <dbReference type="ChEBI" id="CHEBI:61977"/>
        <dbReference type="ChEBI" id="CHEBI:456216"/>
        <dbReference type="EC" id="2.7.11.12"/>
    </reaction>
</comment>
<dbReference type="Gene3D" id="2.60.120.10">
    <property type="entry name" value="Jelly Rolls"/>
    <property type="match status" value="3"/>
</dbReference>
<feature type="domain" description="Cyclic nucleotide-binding" evidence="23">
    <location>
        <begin position="117"/>
        <end position="232"/>
    </location>
</feature>
<comment type="subcellular location">
    <subcellularLocation>
        <location evidence="3">Cytoplasm</location>
    </subcellularLocation>
    <subcellularLocation>
        <location evidence="2">Endomembrane system</location>
    </subcellularLocation>
</comment>
<proteinExistence type="inferred from homology"/>